<dbReference type="OrthoDB" id="28006at10239"/>
<evidence type="ECO:0000313" key="1">
    <source>
        <dbReference type="EMBL" id="AFU62021.1"/>
    </source>
</evidence>
<protein>
    <submittedName>
        <fullName evidence="1">Uncharacterized protein</fullName>
    </submittedName>
</protein>
<proteinExistence type="predicted"/>
<keyword evidence="2" id="KW-1185">Reference proteome</keyword>
<evidence type="ECO:0000313" key="2">
    <source>
        <dbReference type="Proteomes" id="UP000008042"/>
    </source>
</evidence>
<accession>K4HY35</accession>
<reference evidence="2" key="1">
    <citation type="submission" date="2012-06" db="EMBL/GenBank/DDBJ databases">
        <authorList>
            <person name="Smith M.C.M."/>
            <person name="Hendrix R."/>
            <person name="Hatfull G.F."/>
            <person name="Buttner M.J."/>
            <person name="Bibb M.J."/>
        </authorList>
    </citation>
    <scope>NUCLEOTIDE SEQUENCE [LARGE SCALE GENOMIC DNA]</scope>
</reference>
<name>K4HY35_9CAUD</name>
<organism evidence="1 2">
    <name type="scientific">Streptomyces phage phiHau3</name>
    <dbReference type="NCBI Taxonomy" id="1204524"/>
    <lineage>
        <taxon>Viruses</taxon>
        <taxon>Duplodnaviria</taxon>
        <taxon>Heunggongvirae</taxon>
        <taxon>Uroviricota</taxon>
        <taxon>Caudoviricetes</taxon>
        <taxon>Arquatrovirinae</taxon>
        <taxon>Hautrevirus</taxon>
        <taxon>Hautrevirus hau3</taxon>
    </lineage>
</organism>
<gene>
    <name evidence="1" type="ORF">phiHau3_44</name>
</gene>
<dbReference type="GeneID" id="13826685"/>
<dbReference type="RefSeq" id="YP_006906219.1">
    <property type="nucleotide sequence ID" value="NC_018836.1"/>
</dbReference>
<dbReference type="Proteomes" id="UP000008042">
    <property type="component" value="Segment"/>
</dbReference>
<dbReference type="EMBL" id="JX182369">
    <property type="protein sequence ID" value="AFU62021.1"/>
    <property type="molecule type" value="Genomic_DNA"/>
</dbReference>
<sequence length="71" mass="7503">MTLPGRPGPRLEAIHAALADEEKAALVQALVESATPAEVISAILAQNGHPVSASTIRTYRRSLRREGVTSV</sequence>
<dbReference type="KEGG" id="vg:13826685"/>